<sequence>MSATAVIAAPRVGGRHAAILLVTLAVLSGSAARYVLSPMQELVRADLGLDDNHVALLQGMSIALPTTLLSIPLGRLVDRTHRSRLLVVLALACAIGSAMMAFAPGFATAFAARMLVGAAVIAAQPTALSLVADLTEASERGRMVTLVSIGQALGGSLGYAIAGPLLKWLPAELAASGLVSTLAAWRLVLLAAAAGVVAATVPLLFLREPVRRELGTAASGNLRAAWRELASYRGFLLPLAGGMVTVGMADAAATIWAVPVLTRNFHQKPEDFGAWLGLLNLVANVLGAILGGWMADWGQRRGGRAGALLGALLGAALSIPAAFYPVMPNVAMFAWAMGLFLTCGAWVSIAAISSVMVVLPNELRGTFIGVLVAAIGMTAYGIAPLLVSFGAHAGDGRADIALSLTVVGLATSVLGTLSFVAALRAARARA</sequence>
<feature type="domain" description="Major facilitator superfamily (MFS) profile" evidence="7">
    <location>
        <begin position="18"/>
        <end position="427"/>
    </location>
</feature>
<feature type="transmembrane region" description="Helical" evidence="6">
    <location>
        <begin position="85"/>
        <end position="104"/>
    </location>
</feature>
<proteinExistence type="predicted"/>
<evidence type="ECO:0000256" key="2">
    <source>
        <dbReference type="ARBA" id="ARBA00022448"/>
    </source>
</evidence>
<feature type="transmembrane region" description="Helical" evidence="6">
    <location>
        <begin position="55"/>
        <end position="73"/>
    </location>
</feature>
<keyword evidence="3 6" id="KW-0812">Transmembrane</keyword>
<dbReference type="Pfam" id="PF07690">
    <property type="entry name" value="MFS_1"/>
    <property type="match status" value="1"/>
</dbReference>
<protein>
    <submittedName>
        <fullName evidence="8">MFS transporter</fullName>
    </submittedName>
</protein>
<dbReference type="PANTHER" id="PTHR23505">
    <property type="entry name" value="SPINSTER"/>
    <property type="match status" value="1"/>
</dbReference>
<evidence type="ECO:0000256" key="6">
    <source>
        <dbReference type="SAM" id="Phobius"/>
    </source>
</evidence>
<keyword evidence="5 6" id="KW-0472">Membrane</keyword>
<feature type="transmembrane region" description="Helical" evidence="6">
    <location>
        <begin position="333"/>
        <end position="359"/>
    </location>
</feature>
<dbReference type="PROSITE" id="PS50850">
    <property type="entry name" value="MFS"/>
    <property type="match status" value="1"/>
</dbReference>
<evidence type="ECO:0000313" key="8">
    <source>
        <dbReference type="EMBL" id="MCK9688627.1"/>
    </source>
</evidence>
<dbReference type="InterPro" id="IPR044770">
    <property type="entry name" value="MFS_spinster-like"/>
</dbReference>
<dbReference type="RefSeq" id="WP_275684672.1">
    <property type="nucleotide sequence ID" value="NZ_JAJLJH010000009.1"/>
</dbReference>
<feature type="transmembrane region" description="Helical" evidence="6">
    <location>
        <begin position="235"/>
        <end position="260"/>
    </location>
</feature>
<keyword evidence="9" id="KW-1185">Reference proteome</keyword>
<dbReference type="InterPro" id="IPR020846">
    <property type="entry name" value="MFS_dom"/>
</dbReference>
<dbReference type="InterPro" id="IPR011701">
    <property type="entry name" value="MFS"/>
</dbReference>
<feature type="transmembrane region" description="Helical" evidence="6">
    <location>
        <begin position="307"/>
        <end position="327"/>
    </location>
</feature>
<organism evidence="8 9">
    <name type="scientific">Scleromatobacter humisilvae</name>
    <dbReference type="NCBI Taxonomy" id="2897159"/>
    <lineage>
        <taxon>Bacteria</taxon>
        <taxon>Pseudomonadati</taxon>
        <taxon>Pseudomonadota</taxon>
        <taxon>Betaproteobacteria</taxon>
        <taxon>Burkholderiales</taxon>
        <taxon>Sphaerotilaceae</taxon>
        <taxon>Scleromatobacter</taxon>
    </lineage>
</organism>
<evidence type="ECO:0000256" key="1">
    <source>
        <dbReference type="ARBA" id="ARBA00004141"/>
    </source>
</evidence>
<dbReference type="Gene3D" id="1.20.1250.20">
    <property type="entry name" value="MFS general substrate transporter like domains"/>
    <property type="match status" value="1"/>
</dbReference>
<keyword evidence="2" id="KW-0813">Transport</keyword>
<dbReference type="GO" id="GO:0016020">
    <property type="term" value="C:membrane"/>
    <property type="evidence" value="ECO:0007669"/>
    <property type="project" value="UniProtKB-SubCell"/>
</dbReference>
<evidence type="ECO:0000256" key="5">
    <source>
        <dbReference type="ARBA" id="ARBA00023136"/>
    </source>
</evidence>
<evidence type="ECO:0000259" key="7">
    <source>
        <dbReference type="PROSITE" id="PS50850"/>
    </source>
</evidence>
<keyword evidence="4 6" id="KW-1133">Transmembrane helix</keyword>
<dbReference type="InterPro" id="IPR036259">
    <property type="entry name" value="MFS_trans_sf"/>
</dbReference>
<feature type="transmembrane region" description="Helical" evidence="6">
    <location>
        <begin position="272"/>
        <end position="295"/>
    </location>
</feature>
<name>A0A9X1YPY7_9BURK</name>
<evidence type="ECO:0000313" key="9">
    <source>
        <dbReference type="Proteomes" id="UP001139353"/>
    </source>
</evidence>
<reference evidence="8" key="1">
    <citation type="submission" date="2021-11" db="EMBL/GenBank/DDBJ databases">
        <title>BS-T2-15 a new species belonging to the Comamonadaceae family isolated from the soil of a French oak forest.</title>
        <authorList>
            <person name="Mieszkin S."/>
            <person name="Alain K."/>
        </authorList>
    </citation>
    <scope>NUCLEOTIDE SEQUENCE</scope>
    <source>
        <strain evidence="8">BS-T2-15</strain>
    </source>
</reference>
<feature type="transmembrane region" description="Helical" evidence="6">
    <location>
        <begin position="366"/>
        <end position="388"/>
    </location>
</feature>
<dbReference type="AlphaFoldDB" id="A0A9X1YPY7"/>
<evidence type="ECO:0000256" key="3">
    <source>
        <dbReference type="ARBA" id="ARBA00022692"/>
    </source>
</evidence>
<comment type="caution">
    <text evidence="8">The sequence shown here is derived from an EMBL/GenBank/DDBJ whole genome shotgun (WGS) entry which is preliminary data.</text>
</comment>
<feature type="transmembrane region" description="Helical" evidence="6">
    <location>
        <begin position="182"/>
        <end position="206"/>
    </location>
</feature>
<feature type="transmembrane region" description="Helical" evidence="6">
    <location>
        <begin position="400"/>
        <end position="423"/>
    </location>
</feature>
<dbReference type="PANTHER" id="PTHR23505:SF79">
    <property type="entry name" value="PROTEIN SPINSTER"/>
    <property type="match status" value="1"/>
</dbReference>
<dbReference type="Proteomes" id="UP001139353">
    <property type="component" value="Unassembled WGS sequence"/>
</dbReference>
<evidence type="ECO:0000256" key="4">
    <source>
        <dbReference type="ARBA" id="ARBA00022989"/>
    </source>
</evidence>
<dbReference type="EMBL" id="JAJLJH010000009">
    <property type="protein sequence ID" value="MCK9688627.1"/>
    <property type="molecule type" value="Genomic_DNA"/>
</dbReference>
<gene>
    <name evidence="8" type="ORF">LPC04_23195</name>
</gene>
<dbReference type="GO" id="GO:0022857">
    <property type="term" value="F:transmembrane transporter activity"/>
    <property type="evidence" value="ECO:0007669"/>
    <property type="project" value="InterPro"/>
</dbReference>
<accession>A0A9X1YPY7</accession>
<comment type="subcellular location">
    <subcellularLocation>
        <location evidence="1">Membrane</location>
        <topology evidence="1">Multi-pass membrane protein</topology>
    </subcellularLocation>
</comment>
<feature type="transmembrane region" description="Helical" evidence="6">
    <location>
        <begin position="143"/>
        <end position="162"/>
    </location>
</feature>
<feature type="transmembrane region" description="Helical" evidence="6">
    <location>
        <begin position="110"/>
        <end position="131"/>
    </location>
</feature>
<dbReference type="SUPFAM" id="SSF103473">
    <property type="entry name" value="MFS general substrate transporter"/>
    <property type="match status" value="1"/>
</dbReference>